<accession>A0A813WDB3</accession>
<evidence type="ECO:0000313" key="2">
    <source>
        <dbReference type="EMBL" id="CAF0850609.1"/>
    </source>
</evidence>
<name>A0A813WDB3_ADIRI</name>
<keyword evidence="3" id="KW-1185">Reference proteome</keyword>
<feature type="transmembrane region" description="Helical" evidence="1">
    <location>
        <begin position="203"/>
        <end position="223"/>
    </location>
</feature>
<evidence type="ECO:0008006" key="4">
    <source>
        <dbReference type="Google" id="ProtNLM"/>
    </source>
</evidence>
<feature type="transmembrane region" description="Helical" evidence="1">
    <location>
        <begin position="151"/>
        <end position="174"/>
    </location>
</feature>
<sequence length="403" mass="46655">MPLLQLYLLAVTGFIGIIFNWLLILAIQRKIYHHQHSNRLAAPVSTKSLLRTQTSLTGHNLQPPVLPSVRSSVSMFDKFILAFLINDIFVCNFLLPLRLLDLAQGLPGGFLCFILKFFEKLSTIIELIIINLLLITTLIFFWKKRLMTTKLWIILFLCVVPILGSCLMTAFTFIDVEEYEQRNRPPTCKQTYIFMNVSTQKNCNTFCCLITYVVIFMNFILLIKTRHAIQIYRQNTLKTLTEAAMTTSKNDSSLYDQNSTESSYRRSMFYSISITNESLAPNATPPVRRSSQAIDYLAYLTIIENSHTLVRSTCLILIIYLIVHIPYWLSEFSTNELSSQTRDLFFLCHILKPLCYILTNEKYRHHVWAILKCETFRMLPNLLRRKSRVVSVNNSSNNNTNLT</sequence>
<comment type="caution">
    <text evidence="2">The sequence shown here is derived from an EMBL/GenBank/DDBJ whole genome shotgun (WGS) entry which is preliminary data.</text>
</comment>
<feature type="transmembrane region" description="Helical" evidence="1">
    <location>
        <begin position="309"/>
        <end position="329"/>
    </location>
</feature>
<feature type="transmembrane region" description="Helical" evidence="1">
    <location>
        <begin position="79"/>
        <end position="100"/>
    </location>
</feature>
<reference evidence="2" key="1">
    <citation type="submission" date="2021-02" db="EMBL/GenBank/DDBJ databases">
        <authorList>
            <person name="Nowell W R."/>
        </authorList>
    </citation>
    <scope>NUCLEOTIDE SEQUENCE</scope>
</reference>
<feature type="transmembrane region" description="Helical" evidence="1">
    <location>
        <begin position="6"/>
        <end position="27"/>
    </location>
</feature>
<feature type="transmembrane region" description="Helical" evidence="1">
    <location>
        <begin position="120"/>
        <end position="142"/>
    </location>
</feature>
<dbReference type="EMBL" id="CAJNOR010000235">
    <property type="protein sequence ID" value="CAF0850609.1"/>
    <property type="molecule type" value="Genomic_DNA"/>
</dbReference>
<dbReference type="Proteomes" id="UP000663828">
    <property type="component" value="Unassembled WGS sequence"/>
</dbReference>
<keyword evidence="1" id="KW-0812">Transmembrane</keyword>
<protein>
    <recommendedName>
        <fullName evidence="4">G-protein coupled receptors family 1 profile domain-containing protein</fullName>
    </recommendedName>
</protein>
<evidence type="ECO:0000313" key="3">
    <source>
        <dbReference type="Proteomes" id="UP000663828"/>
    </source>
</evidence>
<dbReference type="Gene3D" id="1.20.1070.10">
    <property type="entry name" value="Rhodopsin 7-helix transmembrane proteins"/>
    <property type="match status" value="1"/>
</dbReference>
<organism evidence="2 3">
    <name type="scientific">Adineta ricciae</name>
    <name type="common">Rotifer</name>
    <dbReference type="NCBI Taxonomy" id="249248"/>
    <lineage>
        <taxon>Eukaryota</taxon>
        <taxon>Metazoa</taxon>
        <taxon>Spiralia</taxon>
        <taxon>Gnathifera</taxon>
        <taxon>Rotifera</taxon>
        <taxon>Eurotatoria</taxon>
        <taxon>Bdelloidea</taxon>
        <taxon>Adinetida</taxon>
        <taxon>Adinetidae</taxon>
        <taxon>Adineta</taxon>
    </lineage>
</organism>
<dbReference type="AlphaFoldDB" id="A0A813WDB3"/>
<proteinExistence type="predicted"/>
<evidence type="ECO:0000256" key="1">
    <source>
        <dbReference type="SAM" id="Phobius"/>
    </source>
</evidence>
<keyword evidence="1" id="KW-1133">Transmembrane helix</keyword>
<dbReference type="SUPFAM" id="SSF81321">
    <property type="entry name" value="Family A G protein-coupled receptor-like"/>
    <property type="match status" value="1"/>
</dbReference>
<gene>
    <name evidence="2" type="ORF">XAT740_LOCUS5461</name>
</gene>
<keyword evidence="1" id="KW-0472">Membrane</keyword>